<protein>
    <submittedName>
        <fullName evidence="2">Uncharacterized protein</fullName>
    </submittedName>
</protein>
<evidence type="ECO:0000313" key="3">
    <source>
        <dbReference type="Proteomes" id="UP001244297"/>
    </source>
</evidence>
<dbReference type="Proteomes" id="UP001244297">
    <property type="component" value="Unassembled WGS sequence"/>
</dbReference>
<keyword evidence="3" id="KW-1185">Reference proteome</keyword>
<keyword evidence="1" id="KW-0812">Transmembrane</keyword>
<keyword evidence="1" id="KW-0472">Membrane</keyword>
<keyword evidence="1" id="KW-1133">Transmembrane helix</keyword>
<comment type="caution">
    <text evidence="2">The sequence shown here is derived from an EMBL/GenBank/DDBJ whole genome shotgun (WGS) entry which is preliminary data.</text>
</comment>
<gene>
    <name evidence="2" type="ORF">QWZ18_20265</name>
</gene>
<evidence type="ECO:0000313" key="2">
    <source>
        <dbReference type="EMBL" id="MDN3572951.1"/>
    </source>
</evidence>
<reference evidence="3" key="1">
    <citation type="journal article" date="2019" name="Int. J. Syst. Evol. Microbiol.">
        <title>The Global Catalogue of Microorganisms (GCM) 10K type strain sequencing project: providing services to taxonomists for standard genome sequencing and annotation.</title>
        <authorList>
            <consortium name="The Broad Institute Genomics Platform"/>
            <consortium name="The Broad Institute Genome Sequencing Center for Infectious Disease"/>
            <person name="Wu L."/>
            <person name="Ma J."/>
        </authorList>
    </citation>
    <scope>NUCLEOTIDE SEQUENCE [LARGE SCALE GENOMIC DNA]</scope>
    <source>
        <strain evidence="3">CECT 7806</strain>
    </source>
</reference>
<accession>A0ABT8ATX5</accession>
<dbReference type="RefSeq" id="WP_238293021.1">
    <property type="nucleotide sequence ID" value="NZ_BPQS01000062.1"/>
</dbReference>
<sequence length="59" mass="5994">MPAWRRLLCILLGTPLALGGVALLSAGGVGPAFIPAMYLIGMGGLLALSGLAPRATRNY</sequence>
<evidence type="ECO:0000256" key="1">
    <source>
        <dbReference type="SAM" id="Phobius"/>
    </source>
</evidence>
<feature type="transmembrane region" description="Helical" evidence="1">
    <location>
        <begin position="36"/>
        <end position="53"/>
    </location>
</feature>
<dbReference type="EMBL" id="JAUFPT010000063">
    <property type="protein sequence ID" value="MDN3572951.1"/>
    <property type="molecule type" value="Genomic_DNA"/>
</dbReference>
<organism evidence="2 3">
    <name type="scientific">Methylobacterium longum</name>
    <dbReference type="NCBI Taxonomy" id="767694"/>
    <lineage>
        <taxon>Bacteria</taxon>
        <taxon>Pseudomonadati</taxon>
        <taxon>Pseudomonadota</taxon>
        <taxon>Alphaproteobacteria</taxon>
        <taxon>Hyphomicrobiales</taxon>
        <taxon>Methylobacteriaceae</taxon>
        <taxon>Methylobacterium</taxon>
    </lineage>
</organism>
<name>A0ABT8ATX5_9HYPH</name>
<proteinExistence type="predicted"/>